<proteinExistence type="predicted"/>
<evidence type="ECO:0000313" key="4">
    <source>
        <dbReference type="EMBL" id="KUJ13580.1"/>
    </source>
</evidence>
<feature type="repeat" description="ANK" evidence="3">
    <location>
        <begin position="96"/>
        <end position="128"/>
    </location>
</feature>
<dbReference type="PROSITE" id="PS50297">
    <property type="entry name" value="ANK_REP_REGION"/>
    <property type="match status" value="2"/>
</dbReference>
<dbReference type="Pfam" id="PF12796">
    <property type="entry name" value="Ank_2"/>
    <property type="match status" value="1"/>
</dbReference>
<dbReference type="SUPFAM" id="SSF48403">
    <property type="entry name" value="Ankyrin repeat"/>
    <property type="match status" value="1"/>
</dbReference>
<dbReference type="PANTHER" id="PTHR23206:SF8">
    <property type="entry name" value="ANKYRIN REPEAT AND KH DOMAIN-CONTAINING 1"/>
    <property type="match status" value="1"/>
</dbReference>
<evidence type="ECO:0000256" key="2">
    <source>
        <dbReference type="ARBA" id="ARBA00023043"/>
    </source>
</evidence>
<dbReference type="InterPro" id="IPR002110">
    <property type="entry name" value="Ankyrin_rpt"/>
</dbReference>
<dbReference type="RefSeq" id="XP_018067935.1">
    <property type="nucleotide sequence ID" value="XM_018221325.1"/>
</dbReference>
<dbReference type="Gene3D" id="1.25.40.20">
    <property type="entry name" value="Ankyrin repeat-containing domain"/>
    <property type="match status" value="1"/>
</dbReference>
<dbReference type="PANTHER" id="PTHR23206">
    <property type="entry name" value="MASK PROTEIN"/>
    <property type="match status" value="1"/>
</dbReference>
<reference evidence="4 5" key="1">
    <citation type="submission" date="2015-10" db="EMBL/GenBank/DDBJ databases">
        <title>Full genome of DAOMC 229536 Phialocephala scopiformis, a fungal endophyte of spruce producing the potent anti-insectan compound rugulosin.</title>
        <authorList>
            <consortium name="DOE Joint Genome Institute"/>
            <person name="Walker A.K."/>
            <person name="Frasz S.L."/>
            <person name="Seifert K.A."/>
            <person name="Miller J.D."/>
            <person name="Mondo S.J."/>
            <person name="Labutti K."/>
            <person name="Lipzen A."/>
            <person name="Dockter R."/>
            <person name="Kennedy M."/>
            <person name="Grigoriev I.V."/>
            <person name="Spatafora J.W."/>
        </authorList>
    </citation>
    <scope>NUCLEOTIDE SEQUENCE [LARGE SCALE GENOMIC DNA]</scope>
    <source>
        <strain evidence="4 5">CBS 120377</strain>
    </source>
</reference>
<dbReference type="Proteomes" id="UP000070700">
    <property type="component" value="Unassembled WGS sequence"/>
</dbReference>
<keyword evidence="2 3" id="KW-0040">ANK repeat</keyword>
<evidence type="ECO:0000256" key="3">
    <source>
        <dbReference type="PROSITE-ProRule" id="PRU00023"/>
    </source>
</evidence>
<dbReference type="InParanoid" id="A0A194X058"/>
<dbReference type="InterPro" id="IPR036770">
    <property type="entry name" value="Ankyrin_rpt-contain_sf"/>
</dbReference>
<organism evidence="4 5">
    <name type="scientific">Mollisia scopiformis</name>
    <name type="common">Conifer needle endophyte fungus</name>
    <name type="synonym">Phialocephala scopiformis</name>
    <dbReference type="NCBI Taxonomy" id="149040"/>
    <lineage>
        <taxon>Eukaryota</taxon>
        <taxon>Fungi</taxon>
        <taxon>Dikarya</taxon>
        <taxon>Ascomycota</taxon>
        <taxon>Pezizomycotina</taxon>
        <taxon>Leotiomycetes</taxon>
        <taxon>Helotiales</taxon>
        <taxon>Mollisiaceae</taxon>
        <taxon>Mollisia</taxon>
    </lineage>
</organism>
<dbReference type="AlphaFoldDB" id="A0A194X058"/>
<dbReference type="OrthoDB" id="341259at2759"/>
<name>A0A194X058_MOLSC</name>
<feature type="repeat" description="ANK" evidence="3">
    <location>
        <begin position="62"/>
        <end position="94"/>
    </location>
</feature>
<dbReference type="EMBL" id="KQ947422">
    <property type="protein sequence ID" value="KUJ13580.1"/>
    <property type="molecule type" value="Genomic_DNA"/>
</dbReference>
<dbReference type="PROSITE" id="PS50088">
    <property type="entry name" value="ANK_REPEAT"/>
    <property type="match status" value="2"/>
</dbReference>
<dbReference type="GeneID" id="28831051"/>
<dbReference type="SMART" id="SM00248">
    <property type="entry name" value="ANK"/>
    <property type="match status" value="2"/>
</dbReference>
<gene>
    <name evidence="4" type="ORF">LY89DRAFT_754448</name>
</gene>
<evidence type="ECO:0000256" key="1">
    <source>
        <dbReference type="ARBA" id="ARBA00022737"/>
    </source>
</evidence>
<dbReference type="KEGG" id="psco:LY89DRAFT_754448"/>
<keyword evidence="1" id="KW-0677">Repeat</keyword>
<evidence type="ECO:0000313" key="5">
    <source>
        <dbReference type="Proteomes" id="UP000070700"/>
    </source>
</evidence>
<accession>A0A194X058</accession>
<dbReference type="InterPro" id="IPR051631">
    <property type="entry name" value="Ankyrin-KH/SAM_domain"/>
</dbReference>
<keyword evidence="5" id="KW-1185">Reference proteome</keyword>
<protein>
    <submittedName>
        <fullName evidence="4">Uncharacterized protein</fullName>
    </submittedName>
</protein>
<sequence length="516" mass="58860">MHILVEKKLNEESENSKKFERWQLWAPRYLNKAAERGWEALAQILIRHKVDVESLHRNGTGDSQTALCTAAENGHAQVADVLLKAGAKLDFRTEKTKDSPLTFAIWAGKREVVKLLLDVGANFTEPNAMAKTPKKLAEEGGHREILQMLAEKEKDGLLAETTEKLDHSVDQAFEAEVVTFTRSSDAYQHNVESMSVYDLLDKVNPLGVGEHRDSDVSLRWFHLPANNMRWVEVLVSKLYDNSAQAYRFLSGERWVGRQHHSLSDIPHARFMQPLCQTFQALSNPTSGTATIPVLNDHSRECLVLFMPFLHWDTVDNQSNTSINQHQGSNDISVDTKAQSLLRAYLRDPHPLHIRRTLDQYYYYAMESTEERDSDQVVTRYQKKYHLEPKVITMVDQLWLWVLAGEGDRADTVITCFPQRDRSSGDLDRYDFTDVLINIKLHLLNEKSSFMTGFELAGIIASQCSRAYLDIARLDKTPGFSEIYETAISDVVSSDITTIHCINAYEKNKDARRVEAF</sequence>